<gene>
    <name evidence="4" type="ORF">GCM10010449_76760</name>
</gene>
<dbReference type="InterPro" id="IPR003542">
    <property type="entry name" value="Enbac_synth_compD-like"/>
</dbReference>
<sequence length="225" mass="23873">MESLLGAAPVTVVETREDPADPFLFPEEADVVARAVDKRRREFATVRQCARTALAELGVPAVPILPGPKGAPRWPDGIVGSMTHCAGYRAAVVARASAVTSIGIDAEPAAPLSDAGVLALVTDESERAALAGLGFRHPDVPWDRLLFSAKESVYKTWFPLTGRWLGFEDARVHLHPDGTFTADLLVPGPTVAGRELTGFRGNWLIRDGIAVTAIVLPLTPPAPGT</sequence>
<dbReference type="Pfam" id="PF17837">
    <property type="entry name" value="4PPT_N"/>
    <property type="match status" value="1"/>
</dbReference>
<evidence type="ECO:0000256" key="1">
    <source>
        <dbReference type="ARBA" id="ARBA00022679"/>
    </source>
</evidence>
<dbReference type="Gene3D" id="3.90.470.20">
    <property type="entry name" value="4'-phosphopantetheinyl transferase domain"/>
    <property type="match status" value="1"/>
</dbReference>
<keyword evidence="5" id="KW-1185">Reference proteome</keyword>
<name>A0ABP6NG44_9ACTN</name>
<protein>
    <submittedName>
        <fullName evidence="4">4'-phosphopantetheinyl transferase superfamily protein</fullName>
    </submittedName>
</protein>
<feature type="domain" description="4'-phosphopantetheinyl transferase N-terminal" evidence="3">
    <location>
        <begin position="27"/>
        <end position="94"/>
    </location>
</feature>
<dbReference type="InterPro" id="IPR037143">
    <property type="entry name" value="4-PPantetheinyl_Trfase_dom_sf"/>
</dbReference>
<evidence type="ECO:0000259" key="3">
    <source>
        <dbReference type="Pfam" id="PF17837"/>
    </source>
</evidence>
<dbReference type="EMBL" id="BAAAUG010000188">
    <property type="protein sequence ID" value="GAA3146286.1"/>
    <property type="molecule type" value="Genomic_DNA"/>
</dbReference>
<dbReference type="Pfam" id="PF01648">
    <property type="entry name" value="ACPS"/>
    <property type="match status" value="1"/>
</dbReference>
<dbReference type="SUPFAM" id="SSF56214">
    <property type="entry name" value="4'-phosphopantetheinyl transferase"/>
    <property type="match status" value="1"/>
</dbReference>
<dbReference type="Proteomes" id="UP001501637">
    <property type="component" value="Unassembled WGS sequence"/>
</dbReference>
<reference evidence="5" key="1">
    <citation type="journal article" date="2019" name="Int. J. Syst. Evol. Microbiol.">
        <title>The Global Catalogue of Microorganisms (GCM) 10K type strain sequencing project: providing services to taxonomists for standard genome sequencing and annotation.</title>
        <authorList>
            <consortium name="The Broad Institute Genomics Platform"/>
            <consortium name="The Broad Institute Genome Sequencing Center for Infectious Disease"/>
            <person name="Wu L."/>
            <person name="Ma J."/>
        </authorList>
    </citation>
    <scope>NUCLEOTIDE SEQUENCE [LARGE SCALE GENOMIC DNA]</scope>
    <source>
        <strain evidence="5">JCM 9092</strain>
    </source>
</reference>
<organism evidence="4 5">
    <name type="scientific">Streptomyces rectiviolaceus</name>
    <dbReference type="NCBI Taxonomy" id="332591"/>
    <lineage>
        <taxon>Bacteria</taxon>
        <taxon>Bacillati</taxon>
        <taxon>Actinomycetota</taxon>
        <taxon>Actinomycetes</taxon>
        <taxon>Kitasatosporales</taxon>
        <taxon>Streptomycetaceae</taxon>
        <taxon>Streptomyces</taxon>
    </lineage>
</organism>
<dbReference type="GO" id="GO:0016740">
    <property type="term" value="F:transferase activity"/>
    <property type="evidence" value="ECO:0007669"/>
    <property type="project" value="UniProtKB-KW"/>
</dbReference>
<dbReference type="PANTHER" id="PTHR38096:SF1">
    <property type="entry name" value="ENTEROBACTIN SYNTHASE COMPONENT D"/>
    <property type="match status" value="1"/>
</dbReference>
<dbReference type="PANTHER" id="PTHR38096">
    <property type="entry name" value="ENTEROBACTIN SYNTHASE COMPONENT D"/>
    <property type="match status" value="1"/>
</dbReference>
<keyword evidence="1 4" id="KW-0808">Transferase</keyword>
<proteinExistence type="predicted"/>
<dbReference type="InterPro" id="IPR041354">
    <property type="entry name" value="4PPT_N"/>
</dbReference>
<comment type="caution">
    <text evidence="4">The sequence shown here is derived from an EMBL/GenBank/DDBJ whole genome shotgun (WGS) entry which is preliminary data.</text>
</comment>
<evidence type="ECO:0000313" key="5">
    <source>
        <dbReference type="Proteomes" id="UP001501637"/>
    </source>
</evidence>
<feature type="domain" description="4'-phosphopantetheinyl transferase" evidence="2">
    <location>
        <begin position="101"/>
        <end position="185"/>
    </location>
</feature>
<accession>A0ABP6NG44</accession>
<evidence type="ECO:0000259" key="2">
    <source>
        <dbReference type="Pfam" id="PF01648"/>
    </source>
</evidence>
<dbReference type="InterPro" id="IPR008278">
    <property type="entry name" value="4-PPantetheinyl_Trfase_dom"/>
</dbReference>
<evidence type="ECO:0000313" key="4">
    <source>
        <dbReference type="EMBL" id="GAA3146286.1"/>
    </source>
</evidence>
<dbReference type="PRINTS" id="PR01399">
    <property type="entry name" value="ENTSNTHTASED"/>
</dbReference>